<name>A0AAV5UAK0_9BILA</name>
<comment type="caution">
    <text evidence="2">The sequence shown here is derived from an EMBL/GenBank/DDBJ whole genome shotgun (WGS) entry which is preliminary data.</text>
</comment>
<proteinExistence type="predicted"/>
<dbReference type="Proteomes" id="UP001432027">
    <property type="component" value="Unassembled WGS sequence"/>
</dbReference>
<evidence type="ECO:0000313" key="2">
    <source>
        <dbReference type="EMBL" id="GMT03916.1"/>
    </source>
</evidence>
<dbReference type="EMBL" id="BTSX01000006">
    <property type="protein sequence ID" value="GMT03916.1"/>
    <property type="molecule type" value="Genomic_DNA"/>
</dbReference>
<keyword evidence="3" id="KW-1185">Reference proteome</keyword>
<accession>A0AAV5UAK0</accession>
<protein>
    <submittedName>
        <fullName evidence="2">Uncharacterized protein</fullName>
    </submittedName>
</protein>
<feature type="non-terminal residue" evidence="2">
    <location>
        <position position="391"/>
    </location>
</feature>
<keyword evidence="1" id="KW-0175">Coiled coil</keyword>
<sequence length="391" mass="44312">WITTAIETVGSVISGSQNASVEAARINAEANEKRDQRDYETRQLILSSTKEQLQLAQENLRESNRTFKETMDSMQATAKEANEAQRKQLSELMKEQADKEREMANATTEERQAMRKQFTEAIKDKEEEMTRVREENFAHMREAKLQHEEKMDHMLEEVKKLNKDHLETVQKCNEIVLEQAEKQRIEMIEVNEARRNDMREHADQIKEMHQNEIALTRGFAGAMINLTISHANSRETAGIIELSNSLRDSLTETQTLHHNAVETAQIAMNNFDFVPASAQFGSLGQRVDSVVVKRAEFVRALNRANSANKELIAQQMSAIGKLELALNVYRSAVGSLRAKMTSTTPDISQSDIDQFNALQHNLVERMIGIPLIDANDVYGEIATNAREALEG</sequence>
<reference evidence="2" key="1">
    <citation type="submission" date="2023-10" db="EMBL/GenBank/DDBJ databases">
        <title>Genome assembly of Pristionchus species.</title>
        <authorList>
            <person name="Yoshida K."/>
            <person name="Sommer R.J."/>
        </authorList>
    </citation>
    <scope>NUCLEOTIDE SEQUENCE</scope>
    <source>
        <strain evidence="2">RS0144</strain>
    </source>
</reference>
<feature type="non-terminal residue" evidence="2">
    <location>
        <position position="1"/>
    </location>
</feature>
<organism evidence="2 3">
    <name type="scientific">Pristionchus entomophagus</name>
    <dbReference type="NCBI Taxonomy" id="358040"/>
    <lineage>
        <taxon>Eukaryota</taxon>
        <taxon>Metazoa</taxon>
        <taxon>Ecdysozoa</taxon>
        <taxon>Nematoda</taxon>
        <taxon>Chromadorea</taxon>
        <taxon>Rhabditida</taxon>
        <taxon>Rhabditina</taxon>
        <taxon>Diplogasteromorpha</taxon>
        <taxon>Diplogasteroidea</taxon>
        <taxon>Neodiplogasteridae</taxon>
        <taxon>Pristionchus</taxon>
    </lineage>
</organism>
<evidence type="ECO:0000256" key="1">
    <source>
        <dbReference type="SAM" id="Coils"/>
    </source>
</evidence>
<dbReference type="AlphaFoldDB" id="A0AAV5UAK0"/>
<gene>
    <name evidence="2" type="ORF">PENTCL1PPCAC_26090</name>
</gene>
<evidence type="ECO:0000313" key="3">
    <source>
        <dbReference type="Proteomes" id="UP001432027"/>
    </source>
</evidence>
<feature type="coiled-coil region" evidence="1">
    <location>
        <begin position="46"/>
        <end position="164"/>
    </location>
</feature>